<evidence type="ECO:0000256" key="2">
    <source>
        <dbReference type="ARBA" id="ARBA00022490"/>
    </source>
</evidence>
<dbReference type="Gene3D" id="3.40.50.300">
    <property type="entry name" value="P-loop containing nucleotide triphosphate hydrolases"/>
    <property type="match status" value="1"/>
</dbReference>
<keyword evidence="5" id="KW-0547">Nucleotide-binding</keyword>
<dbReference type="CDD" id="cd08321">
    <property type="entry name" value="Pyrin_ASC-like"/>
    <property type="match status" value="1"/>
</dbReference>
<dbReference type="Pfam" id="PF17779">
    <property type="entry name" value="WHD_NOD2"/>
    <property type="match status" value="1"/>
</dbReference>
<dbReference type="Proteomes" id="UP000472276">
    <property type="component" value="Unassembled WGS sequence"/>
</dbReference>
<dbReference type="SUPFAM" id="SSF52047">
    <property type="entry name" value="RNI-like"/>
    <property type="match status" value="1"/>
</dbReference>
<dbReference type="SMART" id="SM01288">
    <property type="entry name" value="FISNA"/>
    <property type="match status" value="1"/>
</dbReference>
<evidence type="ECO:0000256" key="4">
    <source>
        <dbReference type="ARBA" id="ARBA00022737"/>
    </source>
</evidence>
<dbReference type="Pfam" id="PF05729">
    <property type="entry name" value="NACHT"/>
    <property type="match status" value="1"/>
</dbReference>
<feature type="domain" description="NACHT" evidence="8">
    <location>
        <begin position="183"/>
        <end position="317"/>
    </location>
</feature>
<evidence type="ECO:0008006" key="11">
    <source>
        <dbReference type="Google" id="ProtNLM"/>
    </source>
</evidence>
<evidence type="ECO:0000256" key="6">
    <source>
        <dbReference type="ARBA" id="ARBA00022840"/>
    </source>
</evidence>
<feature type="domain" description="Pyrin" evidence="7">
    <location>
        <begin position="1"/>
        <end position="60"/>
    </location>
</feature>
<dbReference type="Pfam" id="PF17776">
    <property type="entry name" value="NLRC4_HD2"/>
    <property type="match status" value="1"/>
</dbReference>
<dbReference type="Ensembl" id="ENSOABT00000082327.1">
    <property type="protein sequence ID" value="ENSOABP00000068233.1"/>
    <property type="gene ID" value="ENSOABG00000032748.1"/>
</dbReference>
<dbReference type="SMART" id="SM00368">
    <property type="entry name" value="LRR_RI"/>
    <property type="match status" value="6"/>
</dbReference>
<comment type="subcellular location">
    <subcellularLocation>
        <location evidence="1">Cytoplasm</location>
    </subcellularLocation>
</comment>
<dbReference type="Gene3D" id="1.10.533.10">
    <property type="entry name" value="Death Domain, Fas"/>
    <property type="match status" value="1"/>
</dbReference>
<keyword evidence="10" id="KW-1185">Reference proteome</keyword>
<dbReference type="PROSITE" id="PS51450">
    <property type="entry name" value="LRR"/>
    <property type="match status" value="1"/>
</dbReference>
<dbReference type="FunFam" id="3.40.50.300:FF:001524">
    <property type="entry name" value="Si:dkey-126g1.7"/>
    <property type="match status" value="1"/>
</dbReference>
<evidence type="ECO:0000256" key="1">
    <source>
        <dbReference type="ARBA" id="ARBA00004496"/>
    </source>
</evidence>
<keyword evidence="6" id="KW-0067">ATP-binding</keyword>
<dbReference type="InterPro" id="IPR051261">
    <property type="entry name" value="NLR"/>
</dbReference>
<keyword evidence="3" id="KW-0433">Leucine-rich repeat</keyword>
<evidence type="ECO:0000259" key="7">
    <source>
        <dbReference type="PROSITE" id="PS50824"/>
    </source>
</evidence>
<evidence type="ECO:0000259" key="8">
    <source>
        <dbReference type="PROSITE" id="PS50837"/>
    </source>
</evidence>
<proteinExistence type="predicted"/>
<keyword evidence="4" id="KW-0677">Repeat</keyword>
<accession>A0AAZ1XKU8</accession>
<dbReference type="InterPro" id="IPR029495">
    <property type="entry name" value="NACHT-assoc"/>
</dbReference>
<dbReference type="InterPro" id="IPR007111">
    <property type="entry name" value="NACHT_NTPase"/>
</dbReference>
<dbReference type="GO" id="GO:0005524">
    <property type="term" value="F:ATP binding"/>
    <property type="evidence" value="ECO:0007669"/>
    <property type="project" value="UniProtKB-KW"/>
</dbReference>
<dbReference type="Pfam" id="PF02758">
    <property type="entry name" value="PYRIN"/>
    <property type="match status" value="1"/>
</dbReference>
<organism evidence="9 10">
    <name type="scientific">Oreochromis aureus</name>
    <name type="common">Israeli tilapia</name>
    <name type="synonym">Chromis aureus</name>
    <dbReference type="NCBI Taxonomy" id="47969"/>
    <lineage>
        <taxon>Eukaryota</taxon>
        <taxon>Metazoa</taxon>
        <taxon>Chordata</taxon>
        <taxon>Craniata</taxon>
        <taxon>Vertebrata</taxon>
        <taxon>Euteleostomi</taxon>
        <taxon>Actinopterygii</taxon>
        <taxon>Neopterygii</taxon>
        <taxon>Teleostei</taxon>
        <taxon>Neoteleostei</taxon>
        <taxon>Acanthomorphata</taxon>
        <taxon>Ovalentaria</taxon>
        <taxon>Cichlomorphae</taxon>
        <taxon>Cichliformes</taxon>
        <taxon>Cichlidae</taxon>
        <taxon>African cichlids</taxon>
        <taxon>Pseudocrenilabrinae</taxon>
        <taxon>Oreochromini</taxon>
        <taxon>Oreochromis</taxon>
    </lineage>
</organism>
<keyword evidence="2" id="KW-0963">Cytoplasm</keyword>
<dbReference type="SUPFAM" id="SSF47986">
    <property type="entry name" value="DEATH domain"/>
    <property type="match status" value="1"/>
</dbReference>
<dbReference type="InterPro" id="IPR004020">
    <property type="entry name" value="DAPIN"/>
</dbReference>
<name>A0AAZ1XKU8_OREAU</name>
<dbReference type="InterPro" id="IPR041075">
    <property type="entry name" value="NOD1/2_WH"/>
</dbReference>
<dbReference type="InterPro" id="IPR032675">
    <property type="entry name" value="LRR_dom_sf"/>
</dbReference>
<dbReference type="Pfam" id="PF14484">
    <property type="entry name" value="FISNA"/>
    <property type="match status" value="1"/>
</dbReference>
<dbReference type="GO" id="GO:0005737">
    <property type="term" value="C:cytoplasm"/>
    <property type="evidence" value="ECO:0007669"/>
    <property type="project" value="UniProtKB-SubCell"/>
</dbReference>
<dbReference type="InterPro" id="IPR041267">
    <property type="entry name" value="NLRP_HD2"/>
</dbReference>
<evidence type="ECO:0000256" key="3">
    <source>
        <dbReference type="ARBA" id="ARBA00022614"/>
    </source>
</evidence>
<dbReference type="AlphaFoldDB" id="A0AAZ1XKU8"/>
<dbReference type="InterPro" id="IPR011029">
    <property type="entry name" value="DEATH-like_dom_sf"/>
</dbReference>
<dbReference type="PROSITE" id="PS50824">
    <property type="entry name" value="DAPIN"/>
    <property type="match status" value="1"/>
</dbReference>
<dbReference type="InterPro" id="IPR027417">
    <property type="entry name" value="P-loop_NTPase"/>
</dbReference>
<dbReference type="Pfam" id="PF13516">
    <property type="entry name" value="LRR_6"/>
    <property type="match status" value="2"/>
</dbReference>
<dbReference type="InterPro" id="IPR001611">
    <property type="entry name" value="Leu-rich_rpt"/>
</dbReference>
<evidence type="ECO:0000313" key="9">
    <source>
        <dbReference type="Ensembl" id="ENSOABP00000068233.1"/>
    </source>
</evidence>
<evidence type="ECO:0000256" key="5">
    <source>
        <dbReference type="ARBA" id="ARBA00022741"/>
    </source>
</evidence>
<dbReference type="PANTHER" id="PTHR24106">
    <property type="entry name" value="NACHT, LRR AND CARD DOMAINS-CONTAINING"/>
    <property type="match status" value="1"/>
</dbReference>
<dbReference type="SMART" id="SM01289">
    <property type="entry name" value="PYRIN"/>
    <property type="match status" value="1"/>
</dbReference>
<dbReference type="Gene3D" id="3.80.10.10">
    <property type="entry name" value="Ribonuclease Inhibitor"/>
    <property type="match status" value="2"/>
</dbReference>
<protein>
    <recommendedName>
        <fullName evidence="11">NACHT domain-containing protein</fullName>
    </recommendedName>
</protein>
<evidence type="ECO:0000313" key="10">
    <source>
        <dbReference type="Proteomes" id="UP000472276"/>
    </source>
</evidence>
<gene>
    <name evidence="9" type="primary">NLRC3</name>
</gene>
<reference evidence="10" key="1">
    <citation type="submission" date="2020-03" db="EMBL/GenBank/DDBJ databases">
        <title>Evolution of repeat sequences and sex chromosomes of tilapia species revealed by chromosome-level genomes.</title>
        <authorList>
            <person name="Xu L."/>
            <person name="Tao W."/>
            <person name="Wang D."/>
            <person name="Zhou Q."/>
        </authorList>
    </citation>
    <scope>NUCLEOTIDE SEQUENCE [LARGE SCALE GENOMIC DNA]</scope>
    <source>
        <strain evidence="10">Israel</strain>
    </source>
</reference>
<reference evidence="9" key="3">
    <citation type="submission" date="2025-09" db="UniProtKB">
        <authorList>
            <consortium name="Ensembl"/>
        </authorList>
    </citation>
    <scope>IDENTIFICATION</scope>
</reference>
<dbReference type="PROSITE" id="PS50837">
    <property type="entry name" value="NACHT"/>
    <property type="match status" value="1"/>
</dbReference>
<sequence>MTTPKQILLGTLKDLQREEFEEFKWHLKNYGSVEGLPAIPASELENAERTDIVDLMFHTYSINTFEVTKNLLGSINRNDLLENLNNIIPEPKEILPECQLKLKSNLKQKFQCVFEGISTAGSPTLLNQIYTELYITEGGTAEVNDEHEVRQIETASRKPDRPETTIRQEDIFKVSPGRDEPIRTVLTMGVAGIGKTVLTQKYSLDWAEDKANQDIQFIFPFTFRELNLLKEEKFSLVGLVHHFFTETKEAGICSFEGFQFVFILDGLDECRPPLNFHKTTILTDPRKSTSVDVLLTNLIRGKLLPSARLWITTRPAAANQIPRVCVGMVTEVRGFTDPQKEEYFRKRFRDEEQASRIISHIKKARSLHIMCHIPVFCWITATVLEDELKTSDSGDLPKTLTELYLRLVLFHLKTKDIKYDGGAETDSCRKMNESLGKLAFDQLQKGNLIFYESDLKQCGIDIRAASVYSGVFTQIFKADKCHMFNNVVYCFVHLSIQEFFAALHVYLTFINSGVNLLKKQSLLPKIFQKTLTVKDFYQSAVNKALKSPNGHLDLFLRFLLGLSLQANQDLLCMLTQTGSSSQTNQETVQYIKKKLSGKLSAEKSINLFHCLNELNDRSLVEELQQSLRSGRLSTDELSPAQWSALVFILLSSEKDLDEFDLQKYSGSEKTFLKLLPVVKASKKVLLRHCKLSKRSFEALSEILSSPSNHLRELDLSFNELQDSELDLLCVGLKSADCKLETLRLMNCDLSEISCDYLAAALKSNPSHLKQLDLSSDSWSSTKNKLQDSGVKHLCGFLESPGCGLETLRLESCDLSEISCDYLAAALKSNPSHLRQLDLSSNNNLQDSGVKHLCGFLESPGCGLETLRLKDCGLSDIGLDYLAAALKSNPSYPTEVDLSGTYIKLRDSGVKHLCGFLESPGCGLETLSPLTAAEQCSHFKPSKKKKNPPLDNSL</sequence>
<reference evidence="9" key="2">
    <citation type="submission" date="2025-08" db="UniProtKB">
        <authorList>
            <consortium name="Ensembl"/>
        </authorList>
    </citation>
    <scope>IDENTIFICATION</scope>
</reference>